<reference evidence="6" key="1">
    <citation type="journal article" date="2021" name="PeerJ">
        <title>Extensive microbial diversity within the chicken gut microbiome revealed by metagenomics and culture.</title>
        <authorList>
            <person name="Gilroy R."/>
            <person name="Ravi A."/>
            <person name="Getino M."/>
            <person name="Pursley I."/>
            <person name="Horton D.L."/>
            <person name="Alikhan N.F."/>
            <person name="Baker D."/>
            <person name="Gharbi K."/>
            <person name="Hall N."/>
            <person name="Watson M."/>
            <person name="Adriaenssens E.M."/>
            <person name="Foster-Nyarko E."/>
            <person name="Jarju S."/>
            <person name="Secka A."/>
            <person name="Antonio M."/>
            <person name="Oren A."/>
            <person name="Chaudhuri R.R."/>
            <person name="La Ragione R."/>
            <person name="Hildebrand F."/>
            <person name="Pallen M.J."/>
        </authorList>
    </citation>
    <scope>NUCLEOTIDE SEQUENCE</scope>
    <source>
        <strain evidence="6">CHK188-5543</strain>
    </source>
</reference>
<dbReference type="Gene3D" id="3.40.50.2300">
    <property type="match status" value="2"/>
</dbReference>
<dbReference type="Proteomes" id="UP000886800">
    <property type="component" value="Unassembled WGS sequence"/>
</dbReference>
<accession>A0A9D1WRJ7</accession>
<evidence type="ECO:0000259" key="5">
    <source>
        <dbReference type="Pfam" id="PF13458"/>
    </source>
</evidence>
<proteinExistence type="inferred from homology"/>
<dbReference type="InterPro" id="IPR051010">
    <property type="entry name" value="BCAA_transport"/>
</dbReference>
<sequence>MKKLLTLALAAVMCVGLLAGCTSSGPASEAAPASSGADSQAAAEPAGDGGENVVKIGVFEPVTGENGGGGFQEVLGIRYANQLFPTVDIGGTEYTVELVEVDNKSDKTEAVTAAQSLVSSGVSIVLGSYGSGVSIAAGPIFEENSIPAIGVSCTNPQVTAGNDWYFRVCFIDPFQGTVMANFAAQEGAKTAAIITQLGDDYSSGLGNYFKKAFAEANGE</sequence>
<evidence type="ECO:0000256" key="2">
    <source>
        <dbReference type="ARBA" id="ARBA00022729"/>
    </source>
</evidence>
<dbReference type="PROSITE" id="PS51257">
    <property type="entry name" value="PROKAR_LIPOPROTEIN"/>
    <property type="match status" value="1"/>
</dbReference>
<dbReference type="InterPro" id="IPR028081">
    <property type="entry name" value="Leu-bd"/>
</dbReference>
<keyword evidence="2 4" id="KW-0732">Signal</keyword>
<gene>
    <name evidence="6" type="ORF">H9736_06485</name>
</gene>
<evidence type="ECO:0000313" key="6">
    <source>
        <dbReference type="EMBL" id="HIX65882.1"/>
    </source>
</evidence>
<feature type="non-terminal residue" evidence="6">
    <location>
        <position position="219"/>
    </location>
</feature>
<reference evidence="6" key="2">
    <citation type="submission" date="2021-04" db="EMBL/GenBank/DDBJ databases">
        <authorList>
            <person name="Gilroy R."/>
        </authorList>
    </citation>
    <scope>NUCLEOTIDE SEQUENCE</scope>
    <source>
        <strain evidence="6">CHK188-5543</strain>
    </source>
</reference>
<comment type="caution">
    <text evidence="6">The sequence shown here is derived from an EMBL/GenBank/DDBJ whole genome shotgun (WGS) entry which is preliminary data.</text>
</comment>
<dbReference type="Pfam" id="PF13458">
    <property type="entry name" value="Peripla_BP_6"/>
    <property type="match status" value="1"/>
</dbReference>
<evidence type="ECO:0000256" key="4">
    <source>
        <dbReference type="SAM" id="SignalP"/>
    </source>
</evidence>
<name>A0A9D1WRJ7_9FIRM</name>
<protein>
    <submittedName>
        <fullName evidence="6">ABC transporter substrate-binding protein</fullName>
    </submittedName>
</protein>
<dbReference type="EMBL" id="DXES01000142">
    <property type="protein sequence ID" value="HIX65882.1"/>
    <property type="molecule type" value="Genomic_DNA"/>
</dbReference>
<organism evidence="6 7">
    <name type="scientific">Candidatus Anaerotruncus excrementipullorum</name>
    <dbReference type="NCBI Taxonomy" id="2838465"/>
    <lineage>
        <taxon>Bacteria</taxon>
        <taxon>Bacillati</taxon>
        <taxon>Bacillota</taxon>
        <taxon>Clostridia</taxon>
        <taxon>Eubacteriales</taxon>
        <taxon>Oscillospiraceae</taxon>
        <taxon>Anaerotruncus</taxon>
    </lineage>
</organism>
<dbReference type="SUPFAM" id="SSF53822">
    <property type="entry name" value="Periplasmic binding protein-like I"/>
    <property type="match status" value="1"/>
</dbReference>
<feature type="domain" description="Leucine-binding protein" evidence="5">
    <location>
        <begin position="54"/>
        <end position="218"/>
    </location>
</feature>
<dbReference type="PANTHER" id="PTHR30483:SF6">
    <property type="entry name" value="PERIPLASMIC BINDING PROTEIN OF ABC TRANSPORTER FOR NATURAL AMINO ACIDS"/>
    <property type="match status" value="1"/>
</dbReference>
<evidence type="ECO:0000313" key="7">
    <source>
        <dbReference type="Proteomes" id="UP000886800"/>
    </source>
</evidence>
<dbReference type="AlphaFoldDB" id="A0A9D1WRJ7"/>
<evidence type="ECO:0000256" key="3">
    <source>
        <dbReference type="SAM" id="MobiDB-lite"/>
    </source>
</evidence>
<dbReference type="InterPro" id="IPR028082">
    <property type="entry name" value="Peripla_BP_I"/>
</dbReference>
<feature type="region of interest" description="Disordered" evidence="3">
    <location>
        <begin position="28"/>
        <end position="49"/>
    </location>
</feature>
<feature type="chain" id="PRO_5039059536" evidence="4">
    <location>
        <begin position="20"/>
        <end position="219"/>
    </location>
</feature>
<evidence type="ECO:0000256" key="1">
    <source>
        <dbReference type="ARBA" id="ARBA00010062"/>
    </source>
</evidence>
<dbReference type="PANTHER" id="PTHR30483">
    <property type="entry name" value="LEUCINE-SPECIFIC-BINDING PROTEIN"/>
    <property type="match status" value="1"/>
</dbReference>
<feature type="compositionally biased region" description="Low complexity" evidence="3">
    <location>
        <begin position="28"/>
        <end position="37"/>
    </location>
</feature>
<feature type="signal peptide" evidence="4">
    <location>
        <begin position="1"/>
        <end position="19"/>
    </location>
</feature>
<comment type="similarity">
    <text evidence="1">Belongs to the leucine-binding protein family.</text>
</comment>